<evidence type="ECO:0000256" key="8">
    <source>
        <dbReference type="ARBA" id="ARBA00023136"/>
    </source>
</evidence>
<dbReference type="EMBL" id="JAAAJB010000758">
    <property type="protein sequence ID" value="KAG0251363.1"/>
    <property type="molecule type" value="Genomic_DNA"/>
</dbReference>
<evidence type="ECO:0000256" key="2">
    <source>
        <dbReference type="ARBA" id="ARBA00009105"/>
    </source>
</evidence>
<comment type="subcellular location">
    <subcellularLocation>
        <location evidence="1">Membrane</location>
        <topology evidence="1">Single-pass type II membrane protein</topology>
    </subcellularLocation>
</comment>
<evidence type="ECO:0000313" key="10">
    <source>
        <dbReference type="EMBL" id="KAG0251363.1"/>
    </source>
</evidence>
<sequence length="272" mass="30879">DPAVLFDDPGYQATGSLFFYDRTLFAGWTAGIDFLNKILPTMSSFPPISRWARMVSSHEQESGVVVVNKSKRFLGLLGTCKMNGKHERDLISYKVFHGDKETFWVGYEMIQEPYAFVRTFGGVIGELRPDDPKSVCGAQLHLDHKGRPLWWNGGLYRNKNAGVNRNLDFGYWVSGGGLQKHREWHTNDHKMMQEMLMDMGLTSSSQLSMEPGDPEWDFNESCLKGGPVVPLTREQADLANGFVRLDNVVREDAQKVGRNEHVDPKVHDWDNI</sequence>
<evidence type="ECO:0000256" key="4">
    <source>
        <dbReference type="ARBA" id="ARBA00022679"/>
    </source>
</evidence>
<keyword evidence="3" id="KW-0328">Glycosyltransferase</keyword>
<organism evidence="10 11">
    <name type="scientific">Actinomortierella ambigua</name>
    <dbReference type="NCBI Taxonomy" id="1343610"/>
    <lineage>
        <taxon>Eukaryota</taxon>
        <taxon>Fungi</taxon>
        <taxon>Fungi incertae sedis</taxon>
        <taxon>Mucoromycota</taxon>
        <taxon>Mortierellomycotina</taxon>
        <taxon>Mortierellomycetes</taxon>
        <taxon>Mortierellales</taxon>
        <taxon>Mortierellaceae</taxon>
        <taxon>Actinomortierella</taxon>
    </lineage>
</organism>
<keyword evidence="7" id="KW-1133">Transmembrane helix</keyword>
<keyword evidence="8" id="KW-0472">Membrane</keyword>
<dbReference type="InterPro" id="IPR022751">
    <property type="entry name" value="Alpha_mannosyltransferase"/>
</dbReference>
<evidence type="ECO:0000313" key="11">
    <source>
        <dbReference type="Proteomes" id="UP000807716"/>
    </source>
</evidence>
<evidence type="ECO:0000256" key="7">
    <source>
        <dbReference type="ARBA" id="ARBA00022989"/>
    </source>
</evidence>
<protein>
    <submittedName>
        <fullName evidence="10">Uncharacterized protein</fullName>
    </submittedName>
</protein>
<keyword evidence="4" id="KW-0808">Transferase</keyword>
<comment type="caution">
    <text evidence="10">The sequence shown here is derived from an EMBL/GenBank/DDBJ whole genome shotgun (WGS) entry which is preliminary data.</text>
</comment>
<dbReference type="Proteomes" id="UP000807716">
    <property type="component" value="Unassembled WGS sequence"/>
</dbReference>
<dbReference type="PANTHER" id="PTHR31392:SF1">
    <property type="entry name" value="ALPHA-1,3-MANNOSYLTRANSFERASE MNN1-RELATED"/>
    <property type="match status" value="1"/>
</dbReference>
<feature type="non-terminal residue" evidence="10">
    <location>
        <position position="1"/>
    </location>
</feature>
<keyword evidence="6" id="KW-0735">Signal-anchor</keyword>
<evidence type="ECO:0000256" key="1">
    <source>
        <dbReference type="ARBA" id="ARBA00004606"/>
    </source>
</evidence>
<accession>A0A9P6PST1</accession>
<dbReference type="PANTHER" id="PTHR31392">
    <property type="entry name" value="ALPHA-1,3-MANNOSYLTRANSFERASE MNN1-RELATED"/>
    <property type="match status" value="1"/>
</dbReference>
<proteinExistence type="inferred from homology"/>
<dbReference type="GO" id="GO:0005794">
    <property type="term" value="C:Golgi apparatus"/>
    <property type="evidence" value="ECO:0007669"/>
    <property type="project" value="TreeGrafter"/>
</dbReference>
<reference evidence="10" key="1">
    <citation type="journal article" date="2020" name="Fungal Divers.">
        <title>Resolving the Mortierellaceae phylogeny through synthesis of multi-gene phylogenetics and phylogenomics.</title>
        <authorList>
            <person name="Vandepol N."/>
            <person name="Liber J."/>
            <person name="Desiro A."/>
            <person name="Na H."/>
            <person name="Kennedy M."/>
            <person name="Barry K."/>
            <person name="Grigoriev I.V."/>
            <person name="Miller A.N."/>
            <person name="O'Donnell K."/>
            <person name="Stajich J.E."/>
            <person name="Bonito G."/>
        </authorList>
    </citation>
    <scope>NUCLEOTIDE SEQUENCE</scope>
    <source>
        <strain evidence="10">BC1065</strain>
    </source>
</reference>
<gene>
    <name evidence="10" type="ORF">DFQ27_008792</name>
</gene>
<comment type="similarity">
    <text evidence="2">Belongs to the MNN1/MNT family.</text>
</comment>
<evidence type="ECO:0000256" key="9">
    <source>
        <dbReference type="ARBA" id="ARBA00023180"/>
    </source>
</evidence>
<dbReference type="GO" id="GO:0016020">
    <property type="term" value="C:membrane"/>
    <property type="evidence" value="ECO:0007669"/>
    <property type="project" value="UniProtKB-SubCell"/>
</dbReference>
<evidence type="ECO:0000256" key="3">
    <source>
        <dbReference type="ARBA" id="ARBA00022676"/>
    </source>
</evidence>
<name>A0A9P6PST1_9FUNG</name>
<dbReference type="GO" id="GO:0006493">
    <property type="term" value="P:protein O-linked glycosylation"/>
    <property type="evidence" value="ECO:0007669"/>
    <property type="project" value="TreeGrafter"/>
</dbReference>
<evidence type="ECO:0000256" key="6">
    <source>
        <dbReference type="ARBA" id="ARBA00022968"/>
    </source>
</evidence>
<dbReference type="AlphaFoldDB" id="A0A9P6PST1"/>
<evidence type="ECO:0000256" key="5">
    <source>
        <dbReference type="ARBA" id="ARBA00022692"/>
    </source>
</evidence>
<keyword evidence="5" id="KW-0812">Transmembrane</keyword>
<keyword evidence="9" id="KW-0325">Glycoprotein</keyword>
<dbReference type="GO" id="GO:0000033">
    <property type="term" value="F:alpha-1,3-mannosyltransferase activity"/>
    <property type="evidence" value="ECO:0007669"/>
    <property type="project" value="TreeGrafter"/>
</dbReference>
<dbReference type="Pfam" id="PF11051">
    <property type="entry name" value="Mannosyl_trans3"/>
    <property type="match status" value="1"/>
</dbReference>
<dbReference type="OrthoDB" id="430354at2759"/>
<keyword evidence="11" id="KW-1185">Reference proteome</keyword>